<dbReference type="InterPro" id="IPR017972">
    <property type="entry name" value="Cyt_P450_CS"/>
</dbReference>
<feature type="region of interest" description="Disordered" evidence="9">
    <location>
        <begin position="35"/>
        <end position="65"/>
    </location>
</feature>
<dbReference type="PRINTS" id="PR00359">
    <property type="entry name" value="BP450"/>
</dbReference>
<dbReference type="Proteomes" id="UP000193781">
    <property type="component" value="Unassembled WGS sequence"/>
</dbReference>
<dbReference type="RefSeq" id="WP_046186286.1">
    <property type="nucleotide sequence ID" value="NZ_JACKSS010000163.1"/>
</dbReference>
<dbReference type="PRINTS" id="PR00385">
    <property type="entry name" value="P450"/>
</dbReference>
<organism evidence="10 11">
    <name type="scientific">Mycobacterium nebraskense</name>
    <dbReference type="NCBI Taxonomy" id="244292"/>
    <lineage>
        <taxon>Bacteria</taxon>
        <taxon>Bacillati</taxon>
        <taxon>Actinomycetota</taxon>
        <taxon>Actinomycetes</taxon>
        <taxon>Mycobacteriales</taxon>
        <taxon>Mycobacteriaceae</taxon>
        <taxon>Mycobacterium</taxon>
    </lineage>
</organism>
<dbReference type="InterPro" id="IPR001128">
    <property type="entry name" value="Cyt_P450"/>
</dbReference>
<dbReference type="PANTHER" id="PTHR46696:SF4">
    <property type="entry name" value="BIOTIN BIOSYNTHESIS CYTOCHROME P450"/>
    <property type="match status" value="1"/>
</dbReference>
<dbReference type="GO" id="GO:0020037">
    <property type="term" value="F:heme binding"/>
    <property type="evidence" value="ECO:0007669"/>
    <property type="project" value="InterPro"/>
</dbReference>
<evidence type="ECO:0000256" key="6">
    <source>
        <dbReference type="ARBA" id="ARBA00023004"/>
    </source>
</evidence>
<dbReference type="STRING" id="244292.ABW17_16295"/>
<comment type="similarity">
    <text evidence="2 8">Belongs to the cytochrome P450 family.</text>
</comment>
<evidence type="ECO:0000313" key="11">
    <source>
        <dbReference type="Proteomes" id="UP000193781"/>
    </source>
</evidence>
<dbReference type="InterPro" id="IPR002397">
    <property type="entry name" value="Cyt_P450_B"/>
</dbReference>
<feature type="compositionally biased region" description="Basic and acidic residues" evidence="9">
    <location>
        <begin position="35"/>
        <end position="48"/>
    </location>
</feature>
<keyword evidence="7 8" id="KW-0503">Monooxygenase</keyword>
<reference evidence="10 11" key="1">
    <citation type="submission" date="2016-01" db="EMBL/GenBank/DDBJ databases">
        <title>The new phylogeny of the genus Mycobacterium.</title>
        <authorList>
            <person name="Tarcisio F."/>
            <person name="Conor M."/>
            <person name="Antonella G."/>
            <person name="Elisabetta G."/>
            <person name="Giulia F.S."/>
            <person name="Sara T."/>
            <person name="Anna F."/>
            <person name="Clotilde B."/>
            <person name="Roberto B."/>
            <person name="Veronica D.S."/>
            <person name="Fabio R."/>
            <person name="Monica P."/>
            <person name="Olivier J."/>
            <person name="Enrico T."/>
            <person name="Nicola S."/>
        </authorList>
    </citation>
    <scope>NUCLEOTIDE SEQUENCE [LARGE SCALE GENOMIC DNA]</scope>
    <source>
        <strain evidence="10 11">DSM 44803</strain>
    </source>
</reference>
<evidence type="ECO:0000256" key="1">
    <source>
        <dbReference type="ARBA" id="ARBA00001971"/>
    </source>
</evidence>
<dbReference type="InterPro" id="IPR036396">
    <property type="entry name" value="Cyt_P450_sf"/>
</dbReference>
<dbReference type="EMBL" id="LQPH01000188">
    <property type="protein sequence ID" value="ORW13259.1"/>
    <property type="molecule type" value="Genomic_DNA"/>
</dbReference>
<gene>
    <name evidence="10" type="ORF">AWC17_20995</name>
</gene>
<comment type="cofactor">
    <cofactor evidence="1">
        <name>heme</name>
        <dbReference type="ChEBI" id="CHEBI:30413"/>
    </cofactor>
</comment>
<accession>A0A1X1YQ67</accession>
<evidence type="ECO:0000256" key="4">
    <source>
        <dbReference type="ARBA" id="ARBA00022723"/>
    </source>
</evidence>
<evidence type="ECO:0000256" key="5">
    <source>
        <dbReference type="ARBA" id="ARBA00023002"/>
    </source>
</evidence>
<dbReference type="Gene3D" id="1.10.630.10">
    <property type="entry name" value="Cytochrome P450"/>
    <property type="match status" value="1"/>
</dbReference>
<keyword evidence="6 8" id="KW-0408">Iron</keyword>
<dbReference type="GO" id="GO:0006707">
    <property type="term" value="P:cholesterol catabolic process"/>
    <property type="evidence" value="ECO:0007669"/>
    <property type="project" value="TreeGrafter"/>
</dbReference>
<proteinExistence type="inferred from homology"/>
<keyword evidence="4 8" id="KW-0479">Metal-binding</keyword>
<protein>
    <recommendedName>
        <fullName evidence="12">Cytochrome</fullName>
    </recommendedName>
</protein>
<keyword evidence="5 8" id="KW-0560">Oxidoreductase</keyword>
<dbReference type="GO" id="GO:0036199">
    <property type="term" value="F:cholest-4-en-3-one 26-monooxygenase activity"/>
    <property type="evidence" value="ECO:0007669"/>
    <property type="project" value="TreeGrafter"/>
</dbReference>
<dbReference type="GO" id="GO:0005506">
    <property type="term" value="F:iron ion binding"/>
    <property type="evidence" value="ECO:0007669"/>
    <property type="project" value="InterPro"/>
</dbReference>
<sequence length="437" mass="48301">MATDLLRPPLRAVASAARSSVTDLWRPVATGAYRDLRRPRPHSGDRSVPRTGFDPTLPQSIANPYPDLERIREHPVVVNERLGVWMVGRYDDVHTAVRDNDTFSSRDGIMLRSFVASMVIFTDPPDHSRLRHVVAPLFSKRAVQAWAPGIRDLARDTNAALNSGEIVDMVSALTVPMPINVIANILGIPREQWPAFRSVSEKFAQMFAPRSLPEVVRLIGSAMQAYLRLRSFADAEMRCRATQPTEDLLSRLQSATATGDLTDHEAFLYMLVLLVAGNETTTNLLGMLLVQLAEDPELFAQLKADRSLLPAAVEETARWGSPVQWVTRTATTDYEIGDTVIPEGARVLLFYASANRDPAKFDEPDRFDIHRNTIGHLAFGHGLHFCLGAHLARLEAIAAIDCLLDEVDSLELAGPVQWSVTPSLRGPISLPLRIGRG</sequence>
<dbReference type="PANTHER" id="PTHR46696">
    <property type="entry name" value="P450, PUTATIVE (EUROFUNG)-RELATED"/>
    <property type="match status" value="1"/>
</dbReference>
<dbReference type="GO" id="GO:0008395">
    <property type="term" value="F:steroid hydroxylase activity"/>
    <property type="evidence" value="ECO:0007669"/>
    <property type="project" value="TreeGrafter"/>
</dbReference>
<dbReference type="FunFam" id="1.10.630.10:FF:000018">
    <property type="entry name" value="Cytochrome P450 monooxygenase"/>
    <property type="match status" value="1"/>
</dbReference>
<evidence type="ECO:0000256" key="8">
    <source>
        <dbReference type="RuleBase" id="RU000461"/>
    </source>
</evidence>
<keyword evidence="11" id="KW-1185">Reference proteome</keyword>
<name>A0A1X1YQ67_9MYCO</name>
<evidence type="ECO:0000256" key="2">
    <source>
        <dbReference type="ARBA" id="ARBA00010617"/>
    </source>
</evidence>
<evidence type="ECO:0008006" key="12">
    <source>
        <dbReference type="Google" id="ProtNLM"/>
    </source>
</evidence>
<dbReference type="AlphaFoldDB" id="A0A1X1YQ67"/>
<keyword evidence="3 8" id="KW-0349">Heme</keyword>
<evidence type="ECO:0000256" key="9">
    <source>
        <dbReference type="SAM" id="MobiDB-lite"/>
    </source>
</evidence>
<comment type="caution">
    <text evidence="10">The sequence shown here is derived from an EMBL/GenBank/DDBJ whole genome shotgun (WGS) entry which is preliminary data.</text>
</comment>
<evidence type="ECO:0000313" key="10">
    <source>
        <dbReference type="EMBL" id="ORW13259.1"/>
    </source>
</evidence>
<dbReference type="OrthoDB" id="502624at2"/>
<evidence type="ECO:0000256" key="3">
    <source>
        <dbReference type="ARBA" id="ARBA00022617"/>
    </source>
</evidence>
<dbReference type="SUPFAM" id="SSF48264">
    <property type="entry name" value="Cytochrome P450"/>
    <property type="match status" value="1"/>
</dbReference>
<dbReference type="PROSITE" id="PS00086">
    <property type="entry name" value="CYTOCHROME_P450"/>
    <property type="match status" value="1"/>
</dbReference>
<dbReference type="Pfam" id="PF00067">
    <property type="entry name" value="p450"/>
    <property type="match status" value="1"/>
</dbReference>
<evidence type="ECO:0000256" key="7">
    <source>
        <dbReference type="ARBA" id="ARBA00023033"/>
    </source>
</evidence>